<organism evidence="1 2">
    <name type="scientific">Armillaria gallica</name>
    <name type="common">Bulbous honey fungus</name>
    <name type="synonym">Armillaria bulbosa</name>
    <dbReference type="NCBI Taxonomy" id="47427"/>
    <lineage>
        <taxon>Eukaryota</taxon>
        <taxon>Fungi</taxon>
        <taxon>Dikarya</taxon>
        <taxon>Basidiomycota</taxon>
        <taxon>Agaricomycotina</taxon>
        <taxon>Agaricomycetes</taxon>
        <taxon>Agaricomycetidae</taxon>
        <taxon>Agaricales</taxon>
        <taxon>Marasmiineae</taxon>
        <taxon>Physalacriaceae</taxon>
        <taxon>Armillaria</taxon>
    </lineage>
</organism>
<keyword evidence="2" id="KW-1185">Reference proteome</keyword>
<sequence length="398" mass="43812">MSYNQVRPIKSVVDPKSTHEMSVQDIPVLLNQSLRRLSRISLPVDAGDAHSNISSVVDICKMLSRECERSPMYLTSPTRHLQRFWRIFRPWAEFALSQYIIGLDKTSSDRTWRFNNPNGNATTVALPIIHLLRILSSSDTVCRDMAGQSSFSVTCVKAWLIVLPQPAFVQELYEVVADLSEIDMNKIDAQNLQSSLQSLALILNAQPHHSVFASPALIHWLVHMLKNFCLEIATSTIYVCVVCIIDCLDDVLPLTHYEVIVNVVRIGLLDGIQKAVQIISLSGLDTTMKAHFDDFISDGASKRSSIWEVLMLTSPSHGPGCTYKMLAPFTGVCMKLITRTVSVYIQSVLLGVSLPSAGVVAAAVEMLSTARSSVKGHTGVLVIAKTASHKPVNLSPLC</sequence>
<protein>
    <submittedName>
        <fullName evidence="1">Uncharacterized protein</fullName>
    </submittedName>
</protein>
<proteinExistence type="predicted"/>
<gene>
    <name evidence="1" type="ORF">ARMGADRAFT_1084399</name>
</gene>
<reference evidence="2" key="1">
    <citation type="journal article" date="2017" name="Nat. Ecol. Evol.">
        <title>Genome expansion and lineage-specific genetic innovations in the forest pathogenic fungi Armillaria.</title>
        <authorList>
            <person name="Sipos G."/>
            <person name="Prasanna A.N."/>
            <person name="Walter M.C."/>
            <person name="O'Connor E."/>
            <person name="Balint B."/>
            <person name="Krizsan K."/>
            <person name="Kiss B."/>
            <person name="Hess J."/>
            <person name="Varga T."/>
            <person name="Slot J."/>
            <person name="Riley R."/>
            <person name="Boka B."/>
            <person name="Rigling D."/>
            <person name="Barry K."/>
            <person name="Lee J."/>
            <person name="Mihaltcheva S."/>
            <person name="LaButti K."/>
            <person name="Lipzen A."/>
            <person name="Waldron R."/>
            <person name="Moloney N.M."/>
            <person name="Sperisen C."/>
            <person name="Kredics L."/>
            <person name="Vagvoelgyi C."/>
            <person name="Patrignani A."/>
            <person name="Fitzpatrick D."/>
            <person name="Nagy I."/>
            <person name="Doyle S."/>
            <person name="Anderson J.B."/>
            <person name="Grigoriev I.V."/>
            <person name="Gueldener U."/>
            <person name="Muensterkoetter M."/>
            <person name="Nagy L.G."/>
        </authorList>
    </citation>
    <scope>NUCLEOTIDE SEQUENCE [LARGE SCALE GENOMIC DNA]</scope>
    <source>
        <strain evidence="2">Ar21-2</strain>
    </source>
</reference>
<name>A0A2H3D424_ARMGA</name>
<dbReference type="AlphaFoldDB" id="A0A2H3D424"/>
<dbReference type="OrthoDB" id="2900625at2759"/>
<dbReference type="Proteomes" id="UP000217790">
    <property type="component" value="Unassembled WGS sequence"/>
</dbReference>
<dbReference type="InParanoid" id="A0A2H3D424"/>
<evidence type="ECO:0000313" key="2">
    <source>
        <dbReference type="Proteomes" id="UP000217790"/>
    </source>
</evidence>
<evidence type="ECO:0000313" key="1">
    <source>
        <dbReference type="EMBL" id="PBK88850.1"/>
    </source>
</evidence>
<dbReference type="EMBL" id="KZ293671">
    <property type="protein sequence ID" value="PBK88850.1"/>
    <property type="molecule type" value="Genomic_DNA"/>
</dbReference>
<accession>A0A2H3D424</accession>